<dbReference type="PANTHER" id="PTHR47637:SF1">
    <property type="entry name" value="CHAPERONE SURA"/>
    <property type="match status" value="1"/>
</dbReference>
<dbReference type="Proteomes" id="UP000251120">
    <property type="component" value="Chromosome"/>
</dbReference>
<dbReference type="GO" id="GO:0003755">
    <property type="term" value="F:peptidyl-prolyl cis-trans isomerase activity"/>
    <property type="evidence" value="ECO:0007669"/>
    <property type="project" value="UniProtKB-KW"/>
</dbReference>
<evidence type="ECO:0000256" key="2">
    <source>
        <dbReference type="ARBA" id="ARBA00022764"/>
    </source>
</evidence>
<dbReference type="AlphaFoldDB" id="A0A2Z4XZ37"/>
<evidence type="ECO:0000313" key="9">
    <source>
        <dbReference type="EMBL" id="QIW12363.1"/>
    </source>
</evidence>
<evidence type="ECO:0000313" key="10">
    <source>
        <dbReference type="Proteomes" id="UP000251120"/>
    </source>
</evidence>
<evidence type="ECO:0000256" key="3">
    <source>
        <dbReference type="ARBA" id="ARBA00023110"/>
    </source>
</evidence>
<dbReference type="PROSITE" id="PS50198">
    <property type="entry name" value="PPIC_PPIASE_2"/>
    <property type="match status" value="1"/>
</dbReference>
<gene>
    <name evidence="8" type="ORF">CDH04_06730</name>
    <name evidence="9" type="ORF">FZC43_06730</name>
</gene>
<reference evidence="8 10" key="1">
    <citation type="submission" date="2017-06" db="EMBL/GenBank/DDBJ databases">
        <title>Complete genome of Francisella adeliensis.</title>
        <authorList>
            <person name="Vallesi A."/>
            <person name="Sjodin A."/>
        </authorList>
    </citation>
    <scope>NUCLEOTIDE SEQUENCE [LARGE SCALE GENOMIC DNA]</scope>
    <source>
        <strain evidence="8 10">FDC440</strain>
    </source>
</reference>
<organism evidence="8 10">
    <name type="scientific">Francisella adeliensis</name>
    <dbReference type="NCBI Taxonomy" id="2007306"/>
    <lineage>
        <taxon>Bacteria</taxon>
        <taxon>Pseudomonadati</taxon>
        <taxon>Pseudomonadota</taxon>
        <taxon>Gammaproteobacteria</taxon>
        <taxon>Thiotrichales</taxon>
        <taxon>Francisellaceae</taxon>
        <taxon>Francisella</taxon>
    </lineage>
</organism>
<dbReference type="KEGG" id="fad:CDH04_06730"/>
<dbReference type="Gene3D" id="1.10.4030.10">
    <property type="entry name" value="Porin chaperone SurA, peptide-binding domain"/>
    <property type="match status" value="1"/>
</dbReference>
<dbReference type="OrthoDB" id="14196at2"/>
<dbReference type="SUPFAM" id="SSF109998">
    <property type="entry name" value="Triger factor/SurA peptide-binding domain-like"/>
    <property type="match status" value="1"/>
</dbReference>
<accession>A0A2Z4XZ37</accession>
<protein>
    <submittedName>
        <fullName evidence="8">Peptidylprolyl isomerase</fullName>
    </submittedName>
</protein>
<dbReference type="Pfam" id="PF09312">
    <property type="entry name" value="SurA_N"/>
    <property type="match status" value="1"/>
</dbReference>
<dbReference type="RefSeq" id="WP_112870298.1">
    <property type="nucleotide sequence ID" value="NZ_CP021781.1"/>
</dbReference>
<evidence type="ECO:0000256" key="6">
    <source>
        <dbReference type="PROSITE-ProRule" id="PRU00278"/>
    </source>
</evidence>
<dbReference type="Gene3D" id="3.10.50.40">
    <property type="match status" value="2"/>
</dbReference>
<dbReference type="InterPro" id="IPR027304">
    <property type="entry name" value="Trigger_fact/SurA_dom_sf"/>
</dbReference>
<name>A0A2Z4XZ37_9GAMM</name>
<feature type="domain" description="PpiC" evidence="7">
    <location>
        <begin position="203"/>
        <end position="304"/>
    </location>
</feature>
<dbReference type="InterPro" id="IPR050280">
    <property type="entry name" value="OMP_Chaperone_SurA"/>
</dbReference>
<dbReference type="Proteomes" id="UP000681131">
    <property type="component" value="Chromosome"/>
</dbReference>
<evidence type="ECO:0000256" key="4">
    <source>
        <dbReference type="ARBA" id="ARBA00023186"/>
    </source>
</evidence>
<evidence type="ECO:0000256" key="5">
    <source>
        <dbReference type="ARBA" id="ARBA00023235"/>
    </source>
</evidence>
<dbReference type="Pfam" id="PF00639">
    <property type="entry name" value="Rotamase"/>
    <property type="match status" value="1"/>
</dbReference>
<dbReference type="PANTHER" id="PTHR47637">
    <property type="entry name" value="CHAPERONE SURA"/>
    <property type="match status" value="1"/>
</dbReference>
<evidence type="ECO:0000313" key="8">
    <source>
        <dbReference type="EMBL" id="AXA34121.1"/>
    </source>
</evidence>
<keyword evidence="3 6" id="KW-0697">Rotamase</keyword>
<keyword evidence="4" id="KW-0143">Chaperone</keyword>
<proteinExistence type="predicted"/>
<sequence length="472" mass="53324">MIKKIVIFITLTVGIIGTSYTDVTSNLFQNSFDSSIDSQKPKPTAPNSNKKEFLNKTVAIVNNKAITDLELEREVSKLKASNPNPQFNQNPLDIKRQALQDLISQDVLLQLAEQNNINVSQQQTEAAIKDIAAKNGVSLDSLKLNIEASGMSFDKYKERIHDQLMISQLQQRAISQQVYVSPEEIKKYITKHKAAFDKEMAPIKIYTARNLIIALPKSKKARDRKFNLYKKLATAINKGLIDFKEVAEQFSQAPNASNGGLISRPVTIDAIPEMYKDKVKNIQVHETSQPFEINHTLQMIYVDHVDEQAPLVSKKITRYFVYGIVIKLDGSMNDDGAKNALDRARLAIESGQKFSSIAEKTNQDYDHANGKFGWVSTMDSPPSLPMAAFARLKSLKKRQLSEPFQADAKTWMIIKYTKTKIHNAADQLMEQKALEAIYSEKAQEIYKTWIASMKDDAYVEILEPDLKTPDLY</sequence>
<dbReference type="InterPro" id="IPR015391">
    <property type="entry name" value="SurA_N"/>
</dbReference>
<keyword evidence="2" id="KW-0574">Periplasm</keyword>
<dbReference type="InterPro" id="IPR046357">
    <property type="entry name" value="PPIase_dom_sf"/>
</dbReference>
<keyword evidence="11" id="KW-1185">Reference proteome</keyword>
<dbReference type="InterPro" id="IPR000297">
    <property type="entry name" value="PPIase_PpiC"/>
</dbReference>
<keyword evidence="1" id="KW-0732">Signal</keyword>
<dbReference type="EMBL" id="CP021781">
    <property type="protein sequence ID" value="AXA34121.1"/>
    <property type="molecule type" value="Genomic_DNA"/>
</dbReference>
<dbReference type="SUPFAM" id="SSF54534">
    <property type="entry name" value="FKBP-like"/>
    <property type="match status" value="2"/>
</dbReference>
<reference evidence="9 11" key="2">
    <citation type="submission" date="2019-08" db="EMBL/GenBank/DDBJ databases">
        <title>Complete genome sequences of Francisella adeliensis (FSC1325 and FSC1326).</title>
        <authorList>
            <person name="Ohrman C."/>
            <person name="Uneklint I."/>
            <person name="Vallesi A."/>
            <person name="Karlsson L."/>
            <person name="Sjodin A."/>
        </authorList>
    </citation>
    <scope>NUCLEOTIDE SEQUENCE [LARGE SCALE GENOMIC DNA]</scope>
    <source>
        <strain evidence="9 11">FSC1325</strain>
    </source>
</reference>
<evidence type="ECO:0000259" key="7">
    <source>
        <dbReference type="PROSITE" id="PS50198"/>
    </source>
</evidence>
<evidence type="ECO:0000256" key="1">
    <source>
        <dbReference type="ARBA" id="ARBA00022729"/>
    </source>
</evidence>
<keyword evidence="5 6" id="KW-0413">Isomerase</keyword>
<dbReference type="EMBL" id="CP043424">
    <property type="protein sequence ID" value="QIW12363.1"/>
    <property type="molecule type" value="Genomic_DNA"/>
</dbReference>
<evidence type="ECO:0000313" key="11">
    <source>
        <dbReference type="Proteomes" id="UP000681131"/>
    </source>
</evidence>